<dbReference type="KEGG" id="psc:A458_06695"/>
<protein>
    <recommendedName>
        <fullName evidence="1">2-hydroxychromene-2-carboxylate isomerase</fullName>
        <ecNumber evidence="1">5.99.1.4</ecNumber>
    </recommendedName>
</protein>
<feature type="binding site" evidence="3">
    <location>
        <begin position="69"/>
        <end position="70"/>
    </location>
    <ligand>
        <name>substrate</name>
    </ligand>
</feature>
<dbReference type="EC" id="5.99.1.4" evidence="1"/>
<feature type="binding site" evidence="3">
    <location>
        <position position="59"/>
    </location>
    <ligand>
        <name>substrate</name>
    </ligand>
</feature>
<proteinExistence type="inferred from homology"/>
<dbReference type="GO" id="GO:1901170">
    <property type="term" value="P:naphthalene catabolic process"/>
    <property type="evidence" value="ECO:0007669"/>
    <property type="project" value="InterPro"/>
</dbReference>
<evidence type="ECO:0000256" key="2">
    <source>
        <dbReference type="PIRSR" id="PIRSR006386-1"/>
    </source>
</evidence>
<dbReference type="HOGENOM" id="CLU_069253_1_3_6"/>
<evidence type="ECO:0000256" key="3">
    <source>
        <dbReference type="PIRSR" id="PIRSR006386-2"/>
    </source>
</evidence>
<keyword evidence="1" id="KW-0413">Isomerase</keyword>
<feature type="binding site" evidence="3">
    <location>
        <position position="27"/>
    </location>
    <ligand>
        <name>glutathione</name>
        <dbReference type="ChEBI" id="CHEBI:57925"/>
    </ligand>
</feature>
<dbReference type="PANTHER" id="PTHR42943:SF2">
    <property type="entry name" value="GLUTATHIONE S-TRANSFERASE KAPPA 1"/>
    <property type="match status" value="1"/>
</dbReference>
<dbReference type="Pfam" id="PF01323">
    <property type="entry name" value="DSBA"/>
    <property type="match status" value="1"/>
</dbReference>
<evidence type="ECO:0000259" key="5">
    <source>
        <dbReference type="Pfam" id="PF01323"/>
    </source>
</evidence>
<dbReference type="InterPro" id="IPR036249">
    <property type="entry name" value="Thioredoxin-like_sf"/>
</dbReference>
<dbReference type="AlphaFoldDB" id="I4CR78"/>
<dbReference type="GO" id="GO:0004364">
    <property type="term" value="F:glutathione transferase activity"/>
    <property type="evidence" value="ECO:0007669"/>
    <property type="project" value="TreeGrafter"/>
</dbReference>
<dbReference type="GO" id="GO:0006749">
    <property type="term" value="P:glutathione metabolic process"/>
    <property type="evidence" value="ECO:0007669"/>
    <property type="project" value="TreeGrafter"/>
</dbReference>
<reference evidence="6 7" key="1">
    <citation type="journal article" date="2012" name="J. Bacteriol.">
        <title>Complete Genome Sequence of the Naphthalene-Degrading Bacterium Pseudomonas stutzeri AN10 (CCUG 29243).</title>
        <authorList>
            <person name="Brunet-Galmes I."/>
            <person name="Busquets A."/>
            <person name="Pena A."/>
            <person name="Gomila M."/>
            <person name="Nogales B."/>
            <person name="Garcia-Valdes E."/>
            <person name="Lalucat J."/>
            <person name="Bennasar A."/>
            <person name="Bosch R."/>
        </authorList>
    </citation>
    <scope>NUCLEOTIDE SEQUENCE [LARGE SCALE GENOMIC DNA]</scope>
    <source>
        <strain evidence="6 7">CCUG 29243</strain>
    </source>
</reference>
<sequence length="238" mass="26359">MRQPTVGWLSFLECLIVIVDFYFDFLSPFSYLANHRLSKLAHDYSFSIRYHSIDLARAKIAIGNVGPSNRDLKVKLAYLMVDLKRWAELYGLPFLFPANYNSQRMNAGLYYSGAETQTAAYVNTVFNAVWGEGIALDSESLLALVCGTLGWDRAAFEEFLSSDAATNAYDEHTQAAIERKVFGVPTMFLGDQMWWGNDRLFMLENTLRCGCSAGIAAAGETGVKPVTEGDGNQSGNSP</sequence>
<feature type="active site" description="Nucleophile" evidence="2">
    <location>
        <position position="27"/>
    </location>
</feature>
<accession>I4CR78</accession>
<dbReference type="GO" id="GO:0004602">
    <property type="term" value="F:glutathione peroxidase activity"/>
    <property type="evidence" value="ECO:0007669"/>
    <property type="project" value="TreeGrafter"/>
</dbReference>
<dbReference type="Gene3D" id="3.40.30.10">
    <property type="entry name" value="Glutaredoxin"/>
    <property type="match status" value="1"/>
</dbReference>
<evidence type="ECO:0000256" key="1">
    <source>
        <dbReference type="PIRNR" id="PIRNR006386"/>
    </source>
</evidence>
<keyword evidence="4" id="KW-1133">Transmembrane helix</keyword>
<dbReference type="GO" id="GO:0018845">
    <property type="term" value="F:2-hydroxychromene-2-carboxylate isomerase activity"/>
    <property type="evidence" value="ECO:0007669"/>
    <property type="project" value="UniProtKB-UniRule"/>
</dbReference>
<dbReference type="InterPro" id="IPR014440">
    <property type="entry name" value="HCCAis_GSTk"/>
</dbReference>
<gene>
    <name evidence="6" type="ORF">A458_06695</name>
</gene>
<dbReference type="EMBL" id="CP003677">
    <property type="protein sequence ID" value="AFM32585.1"/>
    <property type="molecule type" value="Genomic_DNA"/>
</dbReference>
<keyword evidence="4" id="KW-0812">Transmembrane</keyword>
<feature type="domain" description="DSBA-like thioredoxin" evidence="5">
    <location>
        <begin position="19"/>
        <end position="207"/>
    </location>
</feature>
<comment type="similarity">
    <text evidence="1">Belongs to the GST superfamily. NadH family.</text>
</comment>
<comment type="catalytic activity">
    <reaction evidence="1">
        <text>2-hydroxychromene-2-carboxylate = (3E)-4-(2-hydroxyphenyl)-2-oxobut-3-enoate</text>
        <dbReference type="Rhea" id="RHEA:27401"/>
        <dbReference type="ChEBI" id="CHEBI:59350"/>
        <dbReference type="ChEBI" id="CHEBI:59353"/>
        <dbReference type="EC" id="5.99.1.4"/>
    </reaction>
</comment>
<name>I4CR78_STUST</name>
<dbReference type="SUPFAM" id="SSF52833">
    <property type="entry name" value="Thioredoxin-like"/>
    <property type="match status" value="1"/>
</dbReference>
<dbReference type="PIRSF" id="PIRSF006386">
    <property type="entry name" value="HCCAis_GSTk"/>
    <property type="match status" value="1"/>
</dbReference>
<feature type="transmembrane region" description="Helical" evidence="4">
    <location>
        <begin position="6"/>
        <end position="26"/>
    </location>
</feature>
<organism evidence="6 7">
    <name type="scientific">Stutzerimonas stutzeri CCUG 29243</name>
    <dbReference type="NCBI Taxonomy" id="1196835"/>
    <lineage>
        <taxon>Bacteria</taxon>
        <taxon>Pseudomonadati</taxon>
        <taxon>Pseudomonadota</taxon>
        <taxon>Gammaproteobacteria</taxon>
        <taxon>Pseudomonadales</taxon>
        <taxon>Pseudomonadaceae</taxon>
        <taxon>Stutzerimonas</taxon>
    </lineage>
</organism>
<dbReference type="eggNOG" id="COG3917">
    <property type="taxonomic scope" value="Bacteria"/>
</dbReference>
<dbReference type="PANTHER" id="PTHR42943">
    <property type="entry name" value="GLUTATHIONE S-TRANSFERASE KAPPA"/>
    <property type="match status" value="1"/>
</dbReference>
<feature type="binding site" evidence="3">
    <location>
        <position position="184"/>
    </location>
    <ligand>
        <name>glutathione</name>
        <dbReference type="ChEBI" id="CHEBI:57925"/>
    </ligand>
</feature>
<dbReference type="InterPro" id="IPR044087">
    <property type="entry name" value="NahD-like"/>
</dbReference>
<dbReference type="InterPro" id="IPR051924">
    <property type="entry name" value="GST_Kappa/NadH"/>
</dbReference>
<evidence type="ECO:0000256" key="4">
    <source>
        <dbReference type="SAM" id="Phobius"/>
    </source>
</evidence>
<dbReference type="InterPro" id="IPR001853">
    <property type="entry name" value="DSBA-like_thioredoxin_dom"/>
</dbReference>
<evidence type="ECO:0000313" key="7">
    <source>
        <dbReference type="Proteomes" id="UP000006063"/>
    </source>
</evidence>
<feature type="binding site" evidence="3">
    <location>
        <position position="100"/>
    </location>
    <ligand>
        <name>substrate</name>
    </ligand>
</feature>
<keyword evidence="4" id="KW-0472">Membrane</keyword>
<evidence type="ECO:0000313" key="6">
    <source>
        <dbReference type="EMBL" id="AFM32585.1"/>
    </source>
</evidence>
<dbReference type="Proteomes" id="UP000006063">
    <property type="component" value="Chromosome"/>
</dbReference>
<dbReference type="CDD" id="cd03022">
    <property type="entry name" value="DsbA_HCCA_Iso"/>
    <property type="match status" value="1"/>
</dbReference>
<feature type="binding site" evidence="3">
    <location>
        <begin position="195"/>
        <end position="198"/>
    </location>
    <ligand>
        <name>glutathione</name>
        <dbReference type="ChEBI" id="CHEBI:57925"/>
    </ligand>
</feature>